<protein>
    <submittedName>
        <fullName evidence="2">Uncharacterized protein</fullName>
    </submittedName>
</protein>
<feature type="transmembrane region" description="Helical" evidence="1">
    <location>
        <begin position="124"/>
        <end position="140"/>
    </location>
</feature>
<gene>
    <name evidence="2" type="ORF">IW19_19755</name>
</gene>
<name>A0A085ZT38_9FLAO</name>
<dbReference type="AlphaFoldDB" id="A0A085ZT38"/>
<feature type="transmembrane region" description="Helical" evidence="1">
    <location>
        <begin position="68"/>
        <end position="92"/>
    </location>
</feature>
<feature type="transmembrane region" description="Helical" evidence="1">
    <location>
        <begin position="160"/>
        <end position="180"/>
    </location>
</feature>
<dbReference type="OrthoDB" id="1249607at2"/>
<proteinExistence type="predicted"/>
<evidence type="ECO:0000313" key="2">
    <source>
        <dbReference type="EMBL" id="KFF07602.1"/>
    </source>
</evidence>
<feature type="transmembrane region" description="Helical" evidence="1">
    <location>
        <begin position="45"/>
        <end position="62"/>
    </location>
</feature>
<organism evidence="2 3">
    <name type="scientific">Flavobacterium reichenbachii</name>
    <dbReference type="NCBI Taxonomy" id="362418"/>
    <lineage>
        <taxon>Bacteria</taxon>
        <taxon>Pseudomonadati</taxon>
        <taxon>Bacteroidota</taxon>
        <taxon>Flavobacteriia</taxon>
        <taxon>Flavobacteriales</taxon>
        <taxon>Flavobacteriaceae</taxon>
        <taxon>Flavobacterium</taxon>
    </lineage>
</organism>
<dbReference type="RefSeq" id="WP_035687543.1">
    <property type="nucleotide sequence ID" value="NZ_JPRL01000001.1"/>
</dbReference>
<dbReference type="STRING" id="362418.IW19_19755"/>
<accession>A0A085ZT38</accession>
<evidence type="ECO:0000313" key="3">
    <source>
        <dbReference type="Proteomes" id="UP000028715"/>
    </source>
</evidence>
<dbReference type="EMBL" id="JPRL01000001">
    <property type="protein sequence ID" value="KFF07602.1"/>
    <property type="molecule type" value="Genomic_DNA"/>
</dbReference>
<comment type="caution">
    <text evidence="2">The sequence shown here is derived from an EMBL/GenBank/DDBJ whole genome shotgun (WGS) entry which is preliminary data.</text>
</comment>
<dbReference type="Proteomes" id="UP000028715">
    <property type="component" value="Unassembled WGS sequence"/>
</dbReference>
<reference evidence="2 3" key="1">
    <citation type="submission" date="2014-07" db="EMBL/GenBank/DDBJ databases">
        <title>Genome of Flavobacterium reichenbachii LMG 25512.</title>
        <authorList>
            <person name="Stropko S.J."/>
            <person name="Pipes S.E."/>
            <person name="Newman J.D."/>
        </authorList>
    </citation>
    <scope>NUCLEOTIDE SEQUENCE [LARGE SCALE GENOMIC DNA]</scope>
    <source>
        <strain evidence="2 3">LMG 25512</strain>
    </source>
</reference>
<dbReference type="eggNOG" id="ENOG503318C">
    <property type="taxonomic scope" value="Bacteria"/>
</dbReference>
<keyword evidence="1" id="KW-0472">Membrane</keyword>
<keyword evidence="3" id="KW-1185">Reference proteome</keyword>
<keyword evidence="1" id="KW-0812">Transmembrane</keyword>
<evidence type="ECO:0000256" key="1">
    <source>
        <dbReference type="SAM" id="Phobius"/>
    </source>
</evidence>
<keyword evidence="1" id="KW-1133">Transmembrane helix</keyword>
<sequence>MDFNDIQNAWNNEKTENIVLPNNLEKIQSVNMPLDKIRKNLKKELIVQVISLILVPIIPLFIDLKYSFFLAYYLLYAVSIIISIAFAIRLYIYYKNFANVATSTKDNLYEIYYNIRLFIETYKSASYTFFPFGLFYMFLLPLGKKSGKLLNLISNTNQEYVLVIVILIVFVFVILMWFMTEGHTKLFYGKYAKEIRKVIDELKEE</sequence>